<comment type="caution">
    <text evidence="2">The sequence shown here is derived from an EMBL/GenBank/DDBJ whole genome shotgun (WGS) entry which is preliminary data.</text>
</comment>
<gene>
    <name evidence="2" type="ORF">QVD17_17556</name>
</gene>
<evidence type="ECO:0000256" key="1">
    <source>
        <dbReference type="SAM" id="MobiDB-lite"/>
    </source>
</evidence>
<name>A0AAD8P1K1_TARER</name>
<dbReference type="AlphaFoldDB" id="A0AAD8P1K1"/>
<dbReference type="Proteomes" id="UP001229421">
    <property type="component" value="Unassembled WGS sequence"/>
</dbReference>
<evidence type="ECO:0000313" key="2">
    <source>
        <dbReference type="EMBL" id="KAK1428717.1"/>
    </source>
</evidence>
<sequence>MPLDWAPNCLCKNSSPVISSERGVEVIMKNKDSVTNRNKVFNSPTVTPAELGETDIPTVTPAPIFNPSFNAETTVEADSASFLVKSQTPFCYSGSSTLVFEQCSTSTVSTDGHAFITKHGSLSNKRARRFKKPKVGSSITPCDPLSASNSSGPEETQRPKKRSRPIIATYPPGFEDSSFNFTHLVSEHGALPVSPLLSSANLGVHIASESITPLPNLAIVDDLAQVVDVDTLGDNLVGSQGFINNIDDEIEATKMVAECLGVKLNGFEQKIKDAIIGDGANHPN</sequence>
<organism evidence="2 3">
    <name type="scientific">Tagetes erecta</name>
    <name type="common">African marigold</name>
    <dbReference type="NCBI Taxonomy" id="13708"/>
    <lineage>
        <taxon>Eukaryota</taxon>
        <taxon>Viridiplantae</taxon>
        <taxon>Streptophyta</taxon>
        <taxon>Embryophyta</taxon>
        <taxon>Tracheophyta</taxon>
        <taxon>Spermatophyta</taxon>
        <taxon>Magnoliopsida</taxon>
        <taxon>eudicotyledons</taxon>
        <taxon>Gunneridae</taxon>
        <taxon>Pentapetalae</taxon>
        <taxon>asterids</taxon>
        <taxon>campanulids</taxon>
        <taxon>Asterales</taxon>
        <taxon>Asteraceae</taxon>
        <taxon>Asteroideae</taxon>
        <taxon>Heliantheae alliance</taxon>
        <taxon>Tageteae</taxon>
        <taxon>Tagetes</taxon>
    </lineage>
</organism>
<proteinExistence type="predicted"/>
<protein>
    <submittedName>
        <fullName evidence="2">Uncharacterized protein</fullName>
    </submittedName>
</protein>
<feature type="region of interest" description="Disordered" evidence="1">
    <location>
        <begin position="132"/>
        <end position="165"/>
    </location>
</feature>
<reference evidence="2" key="1">
    <citation type="journal article" date="2023" name="bioRxiv">
        <title>Improved chromosome-level genome assembly for marigold (Tagetes erecta).</title>
        <authorList>
            <person name="Jiang F."/>
            <person name="Yuan L."/>
            <person name="Wang S."/>
            <person name="Wang H."/>
            <person name="Xu D."/>
            <person name="Wang A."/>
            <person name="Fan W."/>
        </authorList>
    </citation>
    <scope>NUCLEOTIDE SEQUENCE</scope>
    <source>
        <strain evidence="2">WSJ</strain>
        <tissue evidence="2">Leaf</tissue>
    </source>
</reference>
<evidence type="ECO:0000313" key="3">
    <source>
        <dbReference type="Proteomes" id="UP001229421"/>
    </source>
</evidence>
<keyword evidence="3" id="KW-1185">Reference proteome</keyword>
<dbReference type="EMBL" id="JAUHHV010000004">
    <property type="protein sequence ID" value="KAK1428717.1"/>
    <property type="molecule type" value="Genomic_DNA"/>
</dbReference>
<accession>A0AAD8P1K1</accession>